<gene>
    <name evidence="10" type="ORF">M3P19_11590</name>
</gene>
<dbReference type="PANTHER" id="PTHR22600:SF57">
    <property type="entry name" value="BETA-N-ACETYLHEXOSAMINIDASE"/>
    <property type="match status" value="1"/>
</dbReference>
<dbReference type="InterPro" id="IPR015882">
    <property type="entry name" value="HEX_bac_N"/>
</dbReference>
<evidence type="ECO:0000256" key="4">
    <source>
        <dbReference type="ARBA" id="ARBA00022801"/>
    </source>
</evidence>
<keyword evidence="4 10" id="KW-0378">Hydrolase</keyword>
<dbReference type="InterPro" id="IPR015883">
    <property type="entry name" value="Glyco_hydro_20_cat"/>
</dbReference>
<dbReference type="Gene3D" id="3.30.379.10">
    <property type="entry name" value="Chitobiase/beta-hexosaminidase domain 2-like"/>
    <property type="match status" value="1"/>
</dbReference>
<dbReference type="EMBL" id="JAMFMA010000003">
    <property type="protein sequence ID" value="MCL6274655.1"/>
    <property type="molecule type" value="Genomic_DNA"/>
</dbReference>
<dbReference type="RefSeq" id="WP_249657846.1">
    <property type="nucleotide sequence ID" value="NZ_JAMFMA010000003.1"/>
</dbReference>
<evidence type="ECO:0000259" key="9">
    <source>
        <dbReference type="Pfam" id="PF13290"/>
    </source>
</evidence>
<feature type="domain" description="Glycoside hydrolase family 20 catalytic" evidence="6">
    <location>
        <begin position="165"/>
        <end position="516"/>
    </location>
</feature>
<evidence type="ECO:0000256" key="1">
    <source>
        <dbReference type="ARBA" id="ARBA00001231"/>
    </source>
</evidence>
<dbReference type="InterPro" id="IPR029018">
    <property type="entry name" value="Hex-like_dom2"/>
</dbReference>
<dbReference type="Gene3D" id="2.60.120.260">
    <property type="entry name" value="Galactose-binding domain-like"/>
    <property type="match status" value="1"/>
</dbReference>
<dbReference type="InterPro" id="IPR017853">
    <property type="entry name" value="GH"/>
</dbReference>
<comment type="similarity">
    <text evidence="2">Belongs to the glycosyl hydrolase 20 family.</text>
</comment>
<evidence type="ECO:0000256" key="5">
    <source>
        <dbReference type="ARBA" id="ARBA00023295"/>
    </source>
</evidence>
<dbReference type="Gene3D" id="3.20.20.80">
    <property type="entry name" value="Glycosidases"/>
    <property type="match status" value="1"/>
</dbReference>
<dbReference type="InterPro" id="IPR008979">
    <property type="entry name" value="Galactose-bd-like_sf"/>
</dbReference>
<dbReference type="EC" id="3.2.1.52" evidence="3"/>
<dbReference type="Pfam" id="PF00754">
    <property type="entry name" value="F5_F8_type_C"/>
    <property type="match status" value="1"/>
</dbReference>
<dbReference type="Pfam" id="PF02838">
    <property type="entry name" value="Glyco_hydro_20b"/>
    <property type="match status" value="1"/>
</dbReference>
<feature type="domain" description="F5/8 type C" evidence="7">
    <location>
        <begin position="653"/>
        <end position="763"/>
    </location>
</feature>
<proteinExistence type="inferred from homology"/>
<dbReference type="Pfam" id="PF13290">
    <property type="entry name" value="CHB_HEX_C_1"/>
    <property type="match status" value="1"/>
</dbReference>
<evidence type="ECO:0000256" key="2">
    <source>
        <dbReference type="ARBA" id="ARBA00006285"/>
    </source>
</evidence>
<evidence type="ECO:0000259" key="7">
    <source>
        <dbReference type="Pfam" id="PF00754"/>
    </source>
</evidence>
<accession>A0ABT0PTE0</accession>
<comment type="caution">
    <text evidence="10">The sequence shown here is derived from an EMBL/GenBank/DDBJ whole genome shotgun (WGS) entry which is preliminary data.</text>
</comment>
<comment type="catalytic activity">
    <reaction evidence="1">
        <text>Hydrolysis of terminal non-reducing N-acetyl-D-hexosamine residues in N-acetyl-beta-D-hexosaminides.</text>
        <dbReference type="EC" id="3.2.1.52"/>
    </reaction>
</comment>
<evidence type="ECO:0000313" key="11">
    <source>
        <dbReference type="Proteomes" id="UP001203607"/>
    </source>
</evidence>
<dbReference type="Pfam" id="PF00728">
    <property type="entry name" value="Glyco_hydro_20"/>
    <property type="match status" value="1"/>
</dbReference>
<keyword evidence="11" id="KW-1185">Reference proteome</keyword>
<dbReference type="CDD" id="cd06563">
    <property type="entry name" value="GH20_chitobiase-like"/>
    <property type="match status" value="1"/>
</dbReference>
<dbReference type="Proteomes" id="UP001203607">
    <property type="component" value="Unassembled WGS sequence"/>
</dbReference>
<dbReference type="InterPro" id="IPR059177">
    <property type="entry name" value="GH29D-like_dom"/>
</dbReference>
<dbReference type="SUPFAM" id="SSF49785">
    <property type="entry name" value="Galactose-binding domain-like"/>
    <property type="match status" value="1"/>
</dbReference>
<feature type="domain" description="GH29D-like beta-sandwich" evidence="9">
    <location>
        <begin position="558"/>
        <end position="612"/>
    </location>
</feature>
<dbReference type="GO" id="GO:0016787">
    <property type="term" value="F:hydrolase activity"/>
    <property type="evidence" value="ECO:0007669"/>
    <property type="project" value="UniProtKB-KW"/>
</dbReference>
<sequence length="777" mass="87696">MKKIRIGILTLLTIVCFGCHTKSTKVYTEEDITIIPKPKQVTLNPGAFSFTENTKLVALDEATSETLEMLQTNFKNVADWKLEIVASEPASNYILLTHDDSLENENYLLEVSSDKIVIRANDQAGYLYGIQSLQQLLPVEFEGNTLVENIQWEVPNVIINDGPRFKWRGVMLDLSRHFLDKAYIKNTIDQLAKHKMNVLHLHLVDDQGWRIEIKKYPKLTEVGAWRVDQEELHWNSREPIKAGQKGTYGGFFTQNELKEIVAYAASKNVEVIPEIEMPAHVTSAIAAYPHLKCFENPEAIGVPSGGVWPITDIYCAGKESTFEFLEDVLLEVMEIFPSQYIHIGGDEATKTNWEQCPFCKKRMANENLKDVEELQSYFIKRMEKFINAHGKRLVGWDEILEGGLAPDATVMSWRGFEGGLEAAQHGHDVVMTPTSYCYFDYYQGPQNEEPLAIGGYLPLSKVYQFDPVVETMTEEEATHVLGGQANLWTEYIPTAEHAEYMLYPRLAALSETVWSPKDARNWDDFAHRMETQYKRYENQGVNVAKSAFLVTSKTEADTETKTVTLTLQNEFPNANIRYQFGDEALTQNSTVYTNPIEITETTIVQASLFKGGKLIGSTFRDTIQFHKAVAHPTAFSTIYNERYQGVGNSTLVNAVRGTKNFHDGQWLAWLNDDMEAIIDLSGQKSIEKVVLGSMENQGPGIFFPTMVEVSTSNDGEVFENVGTISRAFAPNGNPVLKDFIVEFEPKQARYVKVNAKNLNTAPNGSGTWLFVDEILIQ</sequence>
<evidence type="ECO:0000256" key="3">
    <source>
        <dbReference type="ARBA" id="ARBA00012663"/>
    </source>
</evidence>
<dbReference type="SUPFAM" id="SSF51445">
    <property type="entry name" value="(Trans)glycosidases"/>
    <property type="match status" value="1"/>
</dbReference>
<name>A0ABT0PTE0_9FLAO</name>
<protein>
    <recommendedName>
        <fullName evidence="3">beta-N-acetylhexosaminidase</fullName>
        <ecNumber evidence="3">3.2.1.52</ecNumber>
    </recommendedName>
</protein>
<dbReference type="InterPro" id="IPR025705">
    <property type="entry name" value="Beta_hexosaminidase_sua/sub"/>
</dbReference>
<evidence type="ECO:0000313" key="10">
    <source>
        <dbReference type="EMBL" id="MCL6274655.1"/>
    </source>
</evidence>
<dbReference type="PRINTS" id="PR00738">
    <property type="entry name" value="GLHYDRLASE20"/>
</dbReference>
<keyword evidence="5" id="KW-0326">Glycosidase</keyword>
<dbReference type="InterPro" id="IPR000421">
    <property type="entry name" value="FA58C"/>
</dbReference>
<dbReference type="SUPFAM" id="SSF55545">
    <property type="entry name" value="beta-N-acetylhexosaminidase-like domain"/>
    <property type="match status" value="1"/>
</dbReference>
<reference evidence="10 11" key="1">
    <citation type="submission" date="2022-05" db="EMBL/GenBank/DDBJ databases">
        <authorList>
            <person name="Park J.-S."/>
        </authorList>
    </citation>
    <scope>NUCLEOTIDE SEQUENCE [LARGE SCALE GENOMIC DNA]</scope>
    <source>
        <strain evidence="10 11">2012CJ35-5</strain>
    </source>
</reference>
<organism evidence="10 11">
    <name type="scientific">Flagellimonas spongiicola</name>
    <dbReference type="NCBI Taxonomy" id="2942208"/>
    <lineage>
        <taxon>Bacteria</taxon>
        <taxon>Pseudomonadati</taxon>
        <taxon>Bacteroidota</taxon>
        <taxon>Flavobacteriia</taxon>
        <taxon>Flavobacteriales</taxon>
        <taxon>Flavobacteriaceae</taxon>
        <taxon>Flagellimonas</taxon>
    </lineage>
</organism>
<evidence type="ECO:0000259" key="8">
    <source>
        <dbReference type="Pfam" id="PF02838"/>
    </source>
</evidence>
<evidence type="ECO:0000259" key="6">
    <source>
        <dbReference type="Pfam" id="PF00728"/>
    </source>
</evidence>
<feature type="domain" description="Beta-hexosaminidase bacterial type N-terminal" evidence="8">
    <location>
        <begin position="32"/>
        <end position="161"/>
    </location>
</feature>
<dbReference type="PANTHER" id="PTHR22600">
    <property type="entry name" value="BETA-HEXOSAMINIDASE"/>
    <property type="match status" value="1"/>
</dbReference>